<feature type="transmembrane region" description="Helical" evidence="7">
    <location>
        <begin position="198"/>
        <end position="217"/>
    </location>
</feature>
<dbReference type="Pfam" id="PF06738">
    <property type="entry name" value="ThrE"/>
    <property type="match status" value="1"/>
</dbReference>
<evidence type="ECO:0000256" key="5">
    <source>
        <dbReference type="ARBA" id="ARBA00023136"/>
    </source>
</evidence>
<gene>
    <name evidence="9" type="ORF">INF20_01000</name>
</gene>
<reference evidence="9 10" key="1">
    <citation type="submission" date="2020-10" db="EMBL/GenBank/DDBJ databases">
        <title>ChiBAC.</title>
        <authorList>
            <person name="Zenner C."/>
            <person name="Hitch T.C.A."/>
            <person name="Clavel T."/>
        </authorList>
    </citation>
    <scope>NUCLEOTIDE SEQUENCE [LARGE SCALE GENOMIC DNA]</scope>
    <source>
        <strain evidence="9 10">DSM 108706</strain>
    </source>
</reference>
<evidence type="ECO:0000256" key="2">
    <source>
        <dbReference type="ARBA" id="ARBA00022475"/>
    </source>
</evidence>
<comment type="similarity">
    <text evidence="6">Belongs to the ThrE exporter (TC 2.A.79) family.</text>
</comment>
<dbReference type="Proteomes" id="UP001516588">
    <property type="component" value="Unassembled WGS sequence"/>
</dbReference>
<dbReference type="RefSeq" id="WP_226384531.1">
    <property type="nucleotide sequence ID" value="NZ_JADCKA010000001.1"/>
</dbReference>
<feature type="transmembrane region" description="Helical" evidence="7">
    <location>
        <begin position="146"/>
        <end position="163"/>
    </location>
</feature>
<accession>A0ABR9QVH0</accession>
<name>A0ABR9QVH0_9FIRM</name>
<dbReference type="PANTHER" id="PTHR34390:SF2">
    <property type="entry name" value="SUCCINATE TRANSPORTER SUBUNIT YJJP-RELATED"/>
    <property type="match status" value="1"/>
</dbReference>
<proteinExistence type="inferred from homology"/>
<dbReference type="InterPro" id="IPR050539">
    <property type="entry name" value="ThrE_Dicarb/AminoAcid_Exp"/>
</dbReference>
<comment type="subcellular location">
    <subcellularLocation>
        <location evidence="1">Cell membrane</location>
        <topology evidence="1">Multi-pass membrane protein</topology>
    </subcellularLocation>
</comment>
<feature type="domain" description="Threonine/serine exporter-like N-terminal" evidence="8">
    <location>
        <begin position="13"/>
        <end position="252"/>
    </location>
</feature>
<comment type="caution">
    <text evidence="9">The sequence shown here is derived from an EMBL/GenBank/DDBJ whole genome shotgun (WGS) entry which is preliminary data.</text>
</comment>
<evidence type="ECO:0000313" key="10">
    <source>
        <dbReference type="Proteomes" id="UP001516588"/>
    </source>
</evidence>
<sequence length="261" mass="27857">MITQRQQRGFMLAIISGEIMMKSGGEIYRVEEIITRICRACNIKYVEVFATPTGIFASIGSGGEEGDIKTYMKSIKSRSTNLTKISEINNLSRKFVNGDIDVEDAIKEAKAIDAKKAYPLPIISIGAALTASIFCGLFGGQIIDCVIAAALGTLTYLFSVLLSKYGISYFINYFVCVAVASFVALVSEAFKITTGHDFVIIGILMLFVPGAALTNALRDFLTGDMLSGVSRLTEAVAIAVSLAAGAGIILTLWNSIGGVFS</sequence>
<feature type="transmembrane region" description="Helical" evidence="7">
    <location>
        <begin position="229"/>
        <end position="253"/>
    </location>
</feature>
<feature type="transmembrane region" description="Helical" evidence="7">
    <location>
        <begin position="117"/>
        <end position="140"/>
    </location>
</feature>
<evidence type="ECO:0000256" key="6">
    <source>
        <dbReference type="ARBA" id="ARBA00034125"/>
    </source>
</evidence>
<evidence type="ECO:0000313" key="9">
    <source>
        <dbReference type="EMBL" id="MBE5034868.1"/>
    </source>
</evidence>
<evidence type="ECO:0000256" key="7">
    <source>
        <dbReference type="SAM" id="Phobius"/>
    </source>
</evidence>
<keyword evidence="10" id="KW-1185">Reference proteome</keyword>
<protein>
    <submittedName>
        <fullName evidence="9">Threonine/serine exporter family protein</fullName>
    </submittedName>
</protein>
<evidence type="ECO:0000259" key="8">
    <source>
        <dbReference type="Pfam" id="PF06738"/>
    </source>
</evidence>
<evidence type="ECO:0000256" key="4">
    <source>
        <dbReference type="ARBA" id="ARBA00022989"/>
    </source>
</evidence>
<keyword evidence="2" id="KW-1003">Cell membrane</keyword>
<keyword evidence="5 7" id="KW-0472">Membrane</keyword>
<dbReference type="PANTHER" id="PTHR34390">
    <property type="entry name" value="UPF0442 PROTEIN YJJB-RELATED"/>
    <property type="match status" value="1"/>
</dbReference>
<dbReference type="EMBL" id="JADCKA010000001">
    <property type="protein sequence ID" value="MBE5034868.1"/>
    <property type="molecule type" value="Genomic_DNA"/>
</dbReference>
<evidence type="ECO:0000256" key="3">
    <source>
        <dbReference type="ARBA" id="ARBA00022692"/>
    </source>
</evidence>
<organism evidence="9 10">
    <name type="scientific">Gallibacter intestinalis</name>
    <dbReference type="NCBI Taxonomy" id="2779356"/>
    <lineage>
        <taxon>Bacteria</taxon>
        <taxon>Bacillati</taxon>
        <taxon>Bacillota</taxon>
        <taxon>Clostridia</taxon>
        <taxon>Eubacteriales</taxon>
        <taxon>Eubacteriaceae</taxon>
        <taxon>Gallibacter</taxon>
    </lineage>
</organism>
<evidence type="ECO:0000256" key="1">
    <source>
        <dbReference type="ARBA" id="ARBA00004651"/>
    </source>
</evidence>
<dbReference type="InterPro" id="IPR010619">
    <property type="entry name" value="ThrE-like_N"/>
</dbReference>
<keyword evidence="4 7" id="KW-1133">Transmembrane helix</keyword>
<keyword evidence="3 7" id="KW-0812">Transmembrane</keyword>
<feature type="transmembrane region" description="Helical" evidence="7">
    <location>
        <begin position="170"/>
        <end position="192"/>
    </location>
</feature>